<evidence type="ECO:0000256" key="2">
    <source>
        <dbReference type="ARBA" id="ARBA00023157"/>
    </source>
</evidence>
<feature type="domain" description="LamG-like jellyroll fold" evidence="3">
    <location>
        <begin position="925"/>
        <end position="1063"/>
    </location>
</feature>
<dbReference type="SMART" id="SM00560">
    <property type="entry name" value="LamGL"/>
    <property type="match status" value="2"/>
</dbReference>
<keyword evidence="1" id="KW-0732">Signal</keyword>
<accession>A0A1I1DRQ0</accession>
<feature type="domain" description="LamG-like jellyroll fold" evidence="3">
    <location>
        <begin position="1156"/>
        <end position="1296"/>
    </location>
</feature>
<dbReference type="EMBL" id="FOLO01000001">
    <property type="protein sequence ID" value="SFB77477.1"/>
    <property type="molecule type" value="Genomic_DNA"/>
</dbReference>
<reference evidence="4 5" key="1">
    <citation type="submission" date="2016-10" db="EMBL/GenBank/DDBJ databases">
        <authorList>
            <person name="de Groot N.N."/>
        </authorList>
    </citation>
    <scope>NUCLEOTIDE SEQUENCE [LARGE SCALE GENOMIC DNA]</scope>
    <source>
        <strain evidence="4 5">DSM 6059</strain>
    </source>
</reference>
<evidence type="ECO:0000256" key="1">
    <source>
        <dbReference type="ARBA" id="ARBA00022729"/>
    </source>
</evidence>
<dbReference type="PANTHER" id="PTHR42535">
    <property type="entry name" value="OOKINETE PROTEIN, PUTATIVE-RELATED"/>
    <property type="match status" value="1"/>
</dbReference>
<dbReference type="InterPro" id="IPR046524">
    <property type="entry name" value="DUF6701"/>
</dbReference>
<dbReference type="RefSeq" id="WP_091978601.1">
    <property type="nucleotide sequence ID" value="NZ_FOLO01000001.1"/>
</dbReference>
<dbReference type="GO" id="GO:0030246">
    <property type="term" value="F:carbohydrate binding"/>
    <property type="evidence" value="ECO:0007669"/>
    <property type="project" value="UniProtKB-KW"/>
</dbReference>
<dbReference type="InterPro" id="IPR013320">
    <property type="entry name" value="ConA-like_dom_sf"/>
</dbReference>
<protein>
    <submittedName>
        <fullName evidence="4">Concanavalin A-like lectin/glucanases superfamily protein</fullName>
    </submittedName>
</protein>
<proteinExistence type="predicted"/>
<dbReference type="PANTHER" id="PTHR42535:SF2">
    <property type="entry name" value="CHROMOSOME UNDETERMINED SCAFFOLD_146, WHOLE GENOME SHOTGUN SEQUENCE"/>
    <property type="match status" value="1"/>
</dbReference>
<dbReference type="Gene3D" id="2.60.120.200">
    <property type="match status" value="2"/>
</dbReference>
<organism evidence="4 5">
    <name type="scientific">Pseudoalteromonas denitrificans DSM 6059</name>
    <dbReference type="NCBI Taxonomy" id="1123010"/>
    <lineage>
        <taxon>Bacteria</taxon>
        <taxon>Pseudomonadati</taxon>
        <taxon>Pseudomonadota</taxon>
        <taxon>Gammaproteobacteria</taxon>
        <taxon>Alteromonadales</taxon>
        <taxon>Pseudoalteromonadaceae</taxon>
        <taxon>Pseudoalteromonas</taxon>
    </lineage>
</organism>
<dbReference type="Pfam" id="PF20419">
    <property type="entry name" value="DUF6701"/>
    <property type="match status" value="1"/>
</dbReference>
<dbReference type="SUPFAM" id="SSF49899">
    <property type="entry name" value="Concanavalin A-like lectins/glucanases"/>
    <property type="match status" value="2"/>
</dbReference>
<dbReference type="InterPro" id="IPR006558">
    <property type="entry name" value="LamG-like"/>
</dbReference>
<keyword evidence="2" id="KW-1015">Disulfide bond</keyword>
<gene>
    <name evidence="4" type="ORF">SAMN02745724_00017</name>
</gene>
<dbReference type="Pfam" id="PF13385">
    <property type="entry name" value="Laminin_G_3"/>
    <property type="match status" value="2"/>
</dbReference>
<evidence type="ECO:0000313" key="4">
    <source>
        <dbReference type="EMBL" id="SFB77477.1"/>
    </source>
</evidence>
<keyword evidence="5" id="KW-1185">Reference proteome</keyword>
<dbReference type="Proteomes" id="UP000198862">
    <property type="component" value="Unassembled WGS sequence"/>
</dbReference>
<name>A0A1I1DRQ0_9GAMM</name>
<evidence type="ECO:0000313" key="5">
    <source>
        <dbReference type="Proteomes" id="UP000198862"/>
    </source>
</evidence>
<dbReference type="STRING" id="1123010.SAMN02745724_00017"/>
<sequence length="2020" mass="214790">MIKTFISVLLIVKRCCLAVFVMCFSFLFNFNYAYATSCSDIFPGPKPFTTDSVESIESGVTCNSGSCNNPPSFTAVNPFPSISPSGNFNSTSITNGIYQHNGWGLGDGAQVNFSGSGTAIIYFKSNDVVIKKNTDINKNGDPANVILIFKGKLKIEEGAEISAFIYVKGNETTIEKNSVINGGIAAKKKLTLKENSTYTYTPANLNNLDTQGFCTNTPVITVDHYEIHHDGSASTCASESVTIKACLNSDCSTLVNSSVGLGFTLGGNTVSSTTFTGSTTFNFANTNTGSMALNITNETVTASSGLVCNDGSGTSCNISYSSAGCSNSCFAYFSDVVQGHNSSSSIKFKDTGQLLLDSDNTVSFPTLTEDANVPAGHNTCGLVDCTTSGVSAPALSLPTFQTTAATDDISVSSGSITIGPSGTFPITEIDNLTISGTANVTFNPASSDYKIDNGLFSSSAKITFNTGTYWFDELEILDSSEVIINGAVTIYVNGQANHFDIEDNAKINVGGNAKNLVLVSYKQIHMKNDTEVHAVLYSAGQDIHIQNQAKHFGAISVFGKLEIKGTATVNYEDVSGVQVGSLCGNPPSVDHYEIHHDGAGSVCDAESITIKACEDASCSSLYTSPVSLNFQINGITSSSPTFTGSTNITFEHTVTETLTFSINSPSTAPSNAFECNDGVGASCNMIVGSCALCSAVFPSGYNQATSINEKLANFPNNNSAITLNTTTTLNRGDNLYLDSALTSSNEIFVAPAVGSETTARLYFRGGVSWHNTKINQSGNPEDLVVVVDGSASISGASTVINAIIYVKGTTSVSGGGIINGAITTEGGGSGLANYNASYISNADFNGMCDIGAVHGGGVVNAHYPLDLCGDLDGFAISELINNYLATGSNLLITSLGVVNSAANLTADTSNDYIQFNDVTPLQGKTSFSVSSWFSISNHKATHGLFSALDSGNQVEFEVKLNYSSGSTYTPRIILDHTWKDFDDIQVQDDNSWHHLVVSVSNGNVCLFVNGQSKSCKALPSVALNITTFVAGQLLNSTSPNSGFSGLRGRLDEILVFDNSLNASEVANIYTNQLAGNNYDGTSRNDVCLIGEWRLENNFLDSILSDPHNLSPVNSPVFGISNPGPANINGLLSTCNYVGFDGTNYASVDDTGAFNSDQLTVSAWIHPTSIPGSGIRGLVSKDEHFEFHINDLGKLYWWWTNASNSPHSITSNATIAINTWTHVAVVFSNGAQSMYINGVLDSSETYSDGLADSPCNFYIGTDVATNTLSQCGSVLTNRNFQGYMDEVRIYTRALSQTDIQTDMNFVHSCGNLVNHYRLELSDSAGLTCESENINLKACSDVNCTSLASESSTVNLSPSPIATTSWSPSESFPFTGQQAVTFSNTTATEITYALDSATPSAGLRCFINGNEVASLADCKTVFSDVGFRYIDDADNALIIKTQLSGKPSNTGYHSQSMYLQAVKTDDNTGSCTAAFPSGQDVPVKLSYTCHADSSSCTNNLVMNNNSNDIGLTTTDVVQNLRFDADSKAAFSIKYPDAGKVLINAQADITVGAITKNITASTNAFVVRPFGFKLDFPVGTEQTSAFATNSSGSVFKNTDVSFSLGATAVQWVTGEDSNNDGIPDDFSLLTNNATAMHFDNETLSLTARLIQPLGGVLGSLSETLGSTFGNSVIVNRYKYNEVGIIGLDAILTGNNYLAGGSGVIGKIENVGRFVPAAFALKPASDSFTHSCSASFTYLGQNFTGQYIVHAISDRSNASSSITQNYAGGFAKSTVEVKLENNQIGNDDNGVALYKKHDDFIDSNSNHRFTDVTGAWANGIYTVNSANFTLKRDSQVDGAFSDVQFVLMAADGETTRFTELINKNENPDVNNLSSTCIGTACTGVTLGAINNFRYGRVVLENNYGSELEDILVPMKVEYWDNTIGSFRLSNLDSCTDYNLADLTIEPSYSKSGVDATFIFGQYPTGGGLKLDAPNVNGSTQVEFNVFDYLQFDWKPLIAGDENPTANIQFGRYRGNDRVISWREQ</sequence>
<evidence type="ECO:0000259" key="3">
    <source>
        <dbReference type="SMART" id="SM00560"/>
    </source>
</evidence>
<keyword evidence="4" id="KW-0430">Lectin</keyword>